<feature type="transmembrane region" description="Helical" evidence="9">
    <location>
        <begin position="84"/>
        <end position="101"/>
    </location>
</feature>
<dbReference type="PROSITE" id="PS51012">
    <property type="entry name" value="ABC_TM2"/>
    <property type="match status" value="1"/>
</dbReference>
<keyword evidence="5" id="KW-0997">Cell inner membrane</keyword>
<dbReference type="InterPro" id="IPR013525">
    <property type="entry name" value="ABC2_TM"/>
</dbReference>
<evidence type="ECO:0000313" key="12">
    <source>
        <dbReference type="Proteomes" id="UP000186551"/>
    </source>
</evidence>
<dbReference type="AlphaFoldDB" id="A0A1Q5PCD1"/>
<sequence length="288" mass="33154">MRSFMSVPKVKWDWEITSQTSYWGASLRELWAFRHLLEGLVKRNFLLRYQQTVLGPFWILFPPLLTLVTYVLVFGKLVGIPTGTLPPVLFYFAGIILWSFFNDSFTGTATTFRDNVHLFSKVYFPRIIIPLSVIHTQLYNFLIQFLLMLLLVAYYWLFQDLRPTLSITVMWFPVVVLATALLALGMGLFFSVLTAKYRDMGYVISLGVRLLMYVTPVIYPMSAVPEKVRWLVQLNPLSPLFEAFRLSLLGEGTVSPWQLTYSVLFTVVFFGAALLLFNKQGDKLIDVV</sequence>
<dbReference type="STRING" id="1797110.A3841_15855"/>
<dbReference type="GO" id="GO:0140359">
    <property type="term" value="F:ABC-type transporter activity"/>
    <property type="evidence" value="ECO:0007669"/>
    <property type="project" value="InterPro"/>
</dbReference>
<reference evidence="11 12" key="1">
    <citation type="submission" date="2016-03" db="EMBL/GenBank/DDBJ databases">
        <title>Genome sequence of Pontibacter sp. nov., of the family cytophagaceae, isolated from marine sediment of the Yellow Sea, China.</title>
        <authorList>
            <person name="Zhang G."/>
            <person name="Zhang R."/>
        </authorList>
    </citation>
    <scope>NUCLEOTIDE SEQUENCE [LARGE SCALE GENOMIC DNA]</scope>
    <source>
        <strain evidence="11 12">S10-8</strain>
    </source>
</reference>
<evidence type="ECO:0000256" key="4">
    <source>
        <dbReference type="ARBA" id="ARBA00022475"/>
    </source>
</evidence>
<gene>
    <name evidence="11" type="ORF">A3841_15855</name>
</gene>
<feature type="transmembrane region" description="Helical" evidence="9">
    <location>
        <begin position="52"/>
        <end position="72"/>
    </location>
</feature>
<dbReference type="GO" id="GO:0015920">
    <property type="term" value="P:lipopolysaccharide transport"/>
    <property type="evidence" value="ECO:0007669"/>
    <property type="project" value="TreeGrafter"/>
</dbReference>
<dbReference type="PANTHER" id="PTHR30413">
    <property type="entry name" value="INNER MEMBRANE TRANSPORT PERMEASE"/>
    <property type="match status" value="1"/>
</dbReference>
<feature type="domain" description="ABC transmembrane type-2" evidence="10">
    <location>
        <begin position="54"/>
        <end position="280"/>
    </location>
</feature>
<evidence type="ECO:0000256" key="5">
    <source>
        <dbReference type="ARBA" id="ARBA00022519"/>
    </source>
</evidence>
<evidence type="ECO:0000256" key="9">
    <source>
        <dbReference type="RuleBase" id="RU361157"/>
    </source>
</evidence>
<dbReference type="PANTHER" id="PTHR30413:SF8">
    <property type="entry name" value="TRANSPORT PERMEASE PROTEIN"/>
    <property type="match status" value="1"/>
</dbReference>
<dbReference type="Pfam" id="PF01061">
    <property type="entry name" value="ABC2_membrane"/>
    <property type="match status" value="1"/>
</dbReference>
<evidence type="ECO:0000256" key="7">
    <source>
        <dbReference type="ARBA" id="ARBA00022989"/>
    </source>
</evidence>
<evidence type="ECO:0000256" key="2">
    <source>
        <dbReference type="ARBA" id="ARBA00007783"/>
    </source>
</evidence>
<feature type="transmembrane region" description="Helical" evidence="9">
    <location>
        <begin position="200"/>
        <end position="219"/>
    </location>
</feature>
<keyword evidence="6 9" id="KW-0812">Transmembrane</keyword>
<evidence type="ECO:0000256" key="8">
    <source>
        <dbReference type="ARBA" id="ARBA00023136"/>
    </source>
</evidence>
<comment type="subcellular location">
    <subcellularLocation>
        <location evidence="1">Cell inner membrane</location>
        <topology evidence="1">Multi-pass membrane protein</topology>
    </subcellularLocation>
    <subcellularLocation>
        <location evidence="9">Cell membrane</location>
        <topology evidence="9">Multi-pass membrane protein</topology>
    </subcellularLocation>
</comment>
<evidence type="ECO:0000313" key="11">
    <source>
        <dbReference type="EMBL" id="OKL39851.1"/>
    </source>
</evidence>
<dbReference type="GO" id="GO:0005886">
    <property type="term" value="C:plasma membrane"/>
    <property type="evidence" value="ECO:0007669"/>
    <property type="project" value="UniProtKB-SubCell"/>
</dbReference>
<evidence type="ECO:0000256" key="6">
    <source>
        <dbReference type="ARBA" id="ARBA00022692"/>
    </source>
</evidence>
<name>A0A1Q5PCD1_9BACT</name>
<feature type="transmembrane region" description="Helical" evidence="9">
    <location>
        <begin position="170"/>
        <end position="193"/>
    </location>
</feature>
<comment type="similarity">
    <text evidence="2 9">Belongs to the ABC-2 integral membrane protein family.</text>
</comment>
<dbReference type="EMBL" id="LVWA01000005">
    <property type="protein sequence ID" value="OKL39851.1"/>
    <property type="molecule type" value="Genomic_DNA"/>
</dbReference>
<comment type="caution">
    <text evidence="11">The sequence shown here is derived from an EMBL/GenBank/DDBJ whole genome shotgun (WGS) entry which is preliminary data.</text>
</comment>
<evidence type="ECO:0000256" key="1">
    <source>
        <dbReference type="ARBA" id="ARBA00004429"/>
    </source>
</evidence>
<evidence type="ECO:0000259" key="10">
    <source>
        <dbReference type="PROSITE" id="PS51012"/>
    </source>
</evidence>
<keyword evidence="3 9" id="KW-0813">Transport</keyword>
<keyword evidence="7 9" id="KW-1133">Transmembrane helix</keyword>
<proteinExistence type="inferred from homology"/>
<evidence type="ECO:0000256" key="3">
    <source>
        <dbReference type="ARBA" id="ARBA00022448"/>
    </source>
</evidence>
<organism evidence="11 12">
    <name type="scientific">Pontibacter flavimaris</name>
    <dbReference type="NCBI Taxonomy" id="1797110"/>
    <lineage>
        <taxon>Bacteria</taxon>
        <taxon>Pseudomonadati</taxon>
        <taxon>Bacteroidota</taxon>
        <taxon>Cytophagia</taxon>
        <taxon>Cytophagales</taxon>
        <taxon>Hymenobacteraceae</taxon>
        <taxon>Pontibacter</taxon>
    </lineage>
</organism>
<keyword evidence="4 9" id="KW-1003">Cell membrane</keyword>
<dbReference type="InterPro" id="IPR047817">
    <property type="entry name" value="ABC2_TM_bact-type"/>
</dbReference>
<dbReference type="Proteomes" id="UP000186551">
    <property type="component" value="Unassembled WGS sequence"/>
</dbReference>
<keyword evidence="8 9" id="KW-0472">Membrane</keyword>
<accession>A0A1Q5PCD1</accession>
<keyword evidence="12" id="KW-1185">Reference proteome</keyword>
<feature type="transmembrane region" description="Helical" evidence="9">
    <location>
        <begin position="259"/>
        <end position="277"/>
    </location>
</feature>
<feature type="transmembrane region" description="Helical" evidence="9">
    <location>
        <begin position="138"/>
        <end position="158"/>
    </location>
</feature>
<protein>
    <recommendedName>
        <fullName evidence="9">Transport permease protein</fullName>
    </recommendedName>
</protein>